<gene>
    <name evidence="1" type="ORF">WJX73_007143</name>
</gene>
<protein>
    <submittedName>
        <fullName evidence="1">Uncharacterized protein</fullName>
    </submittedName>
</protein>
<evidence type="ECO:0000313" key="2">
    <source>
        <dbReference type="Proteomes" id="UP001465755"/>
    </source>
</evidence>
<dbReference type="AlphaFoldDB" id="A0AAW1PZE2"/>
<name>A0AAW1PZE2_9CHLO</name>
<dbReference type="SUPFAM" id="SSF75011">
    <property type="entry name" value="3-carboxy-cis,cis-mucoante lactonizing enzyme"/>
    <property type="match status" value="1"/>
</dbReference>
<keyword evidence="2" id="KW-1185">Reference proteome</keyword>
<accession>A0AAW1PZE2</accession>
<sequence>MAATGNNPYSMMLVTDNPGGDWQKGDVLIGNWNDANNVNFGQGNLLTLVRNGANVKQYTLSAQGNCATNFAGSGQSVGTGLGLTMAGAYLGRGYLMQCSLPIAIPSGSSPANNSNTASFPGQPGCCMIVNNQGKIVATYSGNGINGPWGMAVQSDNDGDNFYVWLSNVLGQQNNPNDSNKGTVIRYHFKLPHSDGNWKSSSGGNPGTIGQPTTLFSGFHSTPSGITGGTVGPAGLAFSQQSGCLVVMGTVSGTPAQAGKMYKICNAKQTGGGQRQDLKQCQGAPTPFKCGNGCNGPIGANFIAPGIFAQANGQDGCINAYNENGNLLGSVLIDGNPANGNPGQGNLFNLIAISQSSNNPSLLIVDDGQNAAFLNPAGSSSAGGRKLFDFMA</sequence>
<reference evidence="1 2" key="1">
    <citation type="journal article" date="2024" name="Nat. Commun.">
        <title>Phylogenomics reveals the evolutionary origins of lichenization in chlorophyte algae.</title>
        <authorList>
            <person name="Puginier C."/>
            <person name="Libourel C."/>
            <person name="Otte J."/>
            <person name="Skaloud P."/>
            <person name="Haon M."/>
            <person name="Grisel S."/>
            <person name="Petersen M."/>
            <person name="Berrin J.G."/>
            <person name="Delaux P.M."/>
            <person name="Dal Grande F."/>
            <person name="Keller J."/>
        </authorList>
    </citation>
    <scope>NUCLEOTIDE SEQUENCE [LARGE SCALE GENOMIC DNA]</scope>
    <source>
        <strain evidence="1 2">SAG 2036</strain>
    </source>
</reference>
<dbReference type="Proteomes" id="UP001465755">
    <property type="component" value="Unassembled WGS sequence"/>
</dbReference>
<comment type="caution">
    <text evidence="1">The sequence shown here is derived from an EMBL/GenBank/DDBJ whole genome shotgun (WGS) entry which is preliminary data.</text>
</comment>
<organism evidence="1 2">
    <name type="scientific">Symbiochloris irregularis</name>
    <dbReference type="NCBI Taxonomy" id="706552"/>
    <lineage>
        <taxon>Eukaryota</taxon>
        <taxon>Viridiplantae</taxon>
        <taxon>Chlorophyta</taxon>
        <taxon>core chlorophytes</taxon>
        <taxon>Trebouxiophyceae</taxon>
        <taxon>Trebouxiales</taxon>
        <taxon>Trebouxiaceae</taxon>
        <taxon>Symbiochloris</taxon>
    </lineage>
</organism>
<dbReference type="EMBL" id="JALJOQ010000003">
    <property type="protein sequence ID" value="KAK9813755.1"/>
    <property type="molecule type" value="Genomic_DNA"/>
</dbReference>
<evidence type="ECO:0000313" key="1">
    <source>
        <dbReference type="EMBL" id="KAK9813755.1"/>
    </source>
</evidence>
<proteinExistence type="predicted"/>